<sequence length="111" mass="13407">MISADEEESNKRKNIEDTSSSISDTSEKNNDDNVKFLEYLEFLCFRIKFLEKNIEYDNFMNNSFIKHLIKEVAKISFNISIYPNKDELRIATEEYFKLHYQEFYHETNKLQ</sequence>
<protein>
    <submittedName>
        <fullName evidence="2">Uncharacterized protein</fullName>
    </submittedName>
</protein>
<evidence type="ECO:0000256" key="1">
    <source>
        <dbReference type="SAM" id="MobiDB-lite"/>
    </source>
</evidence>
<comment type="caution">
    <text evidence="2">The sequence shown here is derived from an EMBL/GenBank/DDBJ whole genome shotgun (WGS) entry which is preliminary data.</text>
</comment>
<evidence type="ECO:0000313" key="2">
    <source>
        <dbReference type="EMBL" id="RIA94320.1"/>
    </source>
</evidence>
<accession>A0A397T7Q7</accession>
<proteinExistence type="predicted"/>
<evidence type="ECO:0000313" key="3">
    <source>
        <dbReference type="Proteomes" id="UP000265703"/>
    </source>
</evidence>
<dbReference type="EMBL" id="QKYT01000084">
    <property type="protein sequence ID" value="RIA94320.1"/>
    <property type="molecule type" value="Genomic_DNA"/>
</dbReference>
<reference evidence="2 3" key="1">
    <citation type="submission" date="2018-06" db="EMBL/GenBank/DDBJ databases">
        <title>Comparative genomics reveals the genomic features of Rhizophagus irregularis, R. cerebriforme, R. diaphanum and Gigaspora rosea, and their symbiotic lifestyle signature.</title>
        <authorList>
            <person name="Morin E."/>
            <person name="San Clemente H."/>
            <person name="Chen E.C.H."/>
            <person name="De La Providencia I."/>
            <person name="Hainaut M."/>
            <person name="Kuo A."/>
            <person name="Kohler A."/>
            <person name="Murat C."/>
            <person name="Tang N."/>
            <person name="Roy S."/>
            <person name="Loubradou J."/>
            <person name="Henrissat B."/>
            <person name="Grigoriev I.V."/>
            <person name="Corradi N."/>
            <person name="Roux C."/>
            <person name="Martin F.M."/>
        </authorList>
    </citation>
    <scope>NUCLEOTIDE SEQUENCE [LARGE SCALE GENOMIC DNA]</scope>
    <source>
        <strain evidence="2 3">DAOM 227022</strain>
    </source>
</reference>
<dbReference type="Proteomes" id="UP000265703">
    <property type="component" value="Unassembled WGS sequence"/>
</dbReference>
<dbReference type="AlphaFoldDB" id="A0A397T7Q7"/>
<organism evidence="2 3">
    <name type="scientific">Glomus cerebriforme</name>
    <dbReference type="NCBI Taxonomy" id="658196"/>
    <lineage>
        <taxon>Eukaryota</taxon>
        <taxon>Fungi</taxon>
        <taxon>Fungi incertae sedis</taxon>
        <taxon>Mucoromycota</taxon>
        <taxon>Glomeromycotina</taxon>
        <taxon>Glomeromycetes</taxon>
        <taxon>Glomerales</taxon>
        <taxon>Glomeraceae</taxon>
        <taxon>Glomus</taxon>
    </lineage>
</organism>
<dbReference type="OrthoDB" id="2332122at2759"/>
<feature type="region of interest" description="Disordered" evidence="1">
    <location>
        <begin position="1"/>
        <end position="30"/>
    </location>
</feature>
<gene>
    <name evidence="2" type="ORF">C1645_818243</name>
</gene>
<keyword evidence="3" id="KW-1185">Reference proteome</keyword>
<name>A0A397T7Q7_9GLOM</name>